<dbReference type="RefSeq" id="WP_144733633.1">
    <property type="nucleotide sequence ID" value="NZ_ML675590.1"/>
</dbReference>
<feature type="domain" description="Response regulatory" evidence="3">
    <location>
        <begin position="264"/>
        <end position="382"/>
    </location>
</feature>
<gene>
    <name evidence="5" type="ORF">NARC_150023</name>
</gene>
<organism evidence="5 6">
    <name type="scientific">Candidatus Nitrosocosmicus arcticus</name>
    <dbReference type="NCBI Taxonomy" id="2035267"/>
    <lineage>
        <taxon>Archaea</taxon>
        <taxon>Nitrososphaerota</taxon>
        <taxon>Nitrososphaeria</taxon>
        <taxon>Nitrososphaerales</taxon>
        <taxon>Nitrososphaeraceae</taxon>
        <taxon>Candidatus Nitrosocosmicus</taxon>
    </lineage>
</organism>
<proteinExistence type="predicted"/>
<accession>A0A557SS54</accession>
<evidence type="ECO:0000313" key="5">
    <source>
        <dbReference type="EMBL" id="TVP39429.1"/>
    </source>
</evidence>
<dbReference type="OrthoDB" id="2830at2157"/>
<dbReference type="CDD" id="cd00156">
    <property type="entry name" value="REC"/>
    <property type="match status" value="1"/>
</dbReference>
<keyword evidence="6" id="KW-1185">Reference proteome</keyword>
<dbReference type="AlphaFoldDB" id="A0A557SS54"/>
<dbReference type="InterPro" id="IPR050595">
    <property type="entry name" value="Bact_response_regulator"/>
</dbReference>
<dbReference type="Gene3D" id="3.40.50.2300">
    <property type="match status" value="1"/>
</dbReference>
<dbReference type="InterPro" id="IPR001054">
    <property type="entry name" value="A/G_cyclase"/>
</dbReference>
<dbReference type="PANTHER" id="PTHR44591:SF14">
    <property type="entry name" value="PROTEIN PILG"/>
    <property type="match status" value="1"/>
</dbReference>
<dbReference type="InterPro" id="IPR001789">
    <property type="entry name" value="Sig_transdc_resp-reg_receiver"/>
</dbReference>
<feature type="domain" description="Guanylate cyclase" evidence="4">
    <location>
        <begin position="46"/>
        <end position="179"/>
    </location>
</feature>
<dbReference type="PANTHER" id="PTHR44591">
    <property type="entry name" value="STRESS RESPONSE REGULATOR PROTEIN 1"/>
    <property type="match status" value="1"/>
</dbReference>
<evidence type="ECO:0000259" key="4">
    <source>
        <dbReference type="PROSITE" id="PS50125"/>
    </source>
</evidence>
<keyword evidence="5" id="KW-0456">Lyase</keyword>
<name>A0A557SS54_9ARCH</name>
<dbReference type="SUPFAM" id="SSF55073">
    <property type="entry name" value="Nucleotide cyclase"/>
    <property type="match status" value="1"/>
</dbReference>
<reference evidence="5 6" key="1">
    <citation type="journal article" date="2019" name="Front. Microbiol.">
        <title>Ammonia Oxidation by the Arctic Terrestrial Thaumarchaeote Candidatus Nitrosocosmicus arcticus Is Stimulated by Increasing Temperatures.</title>
        <authorList>
            <person name="Alves R.J.E."/>
            <person name="Kerou M."/>
            <person name="Zappe A."/>
            <person name="Bittner R."/>
            <person name="Abby S.S."/>
            <person name="Schmidt H.A."/>
            <person name="Pfeifer K."/>
            <person name="Schleper C."/>
        </authorList>
    </citation>
    <scope>NUCLEOTIDE SEQUENCE [LARGE SCALE GENOMIC DNA]</scope>
    <source>
        <strain evidence="5 6">Kfb</strain>
    </source>
</reference>
<dbReference type="SMART" id="SM00448">
    <property type="entry name" value="REC"/>
    <property type="match status" value="1"/>
</dbReference>
<dbReference type="Gene3D" id="3.30.70.1230">
    <property type="entry name" value="Nucleotide cyclase"/>
    <property type="match status" value="1"/>
</dbReference>
<dbReference type="InterPro" id="IPR029787">
    <property type="entry name" value="Nucleotide_cyclase"/>
</dbReference>
<protein>
    <submittedName>
        <fullName evidence="5">Putative Adenylate cyclase</fullName>
        <ecNumber evidence="5">4.6.1.1</ecNumber>
    </submittedName>
</protein>
<dbReference type="PROSITE" id="PS50110">
    <property type="entry name" value="RESPONSE_REGULATORY"/>
    <property type="match status" value="1"/>
</dbReference>
<comment type="caution">
    <text evidence="5">The sequence shown here is derived from an EMBL/GenBank/DDBJ whole genome shotgun (WGS) entry which is preliminary data.</text>
</comment>
<dbReference type="EMBL" id="VOAH01000015">
    <property type="protein sequence ID" value="TVP39429.1"/>
    <property type="molecule type" value="Genomic_DNA"/>
</dbReference>
<dbReference type="SUPFAM" id="SSF52172">
    <property type="entry name" value="CheY-like"/>
    <property type="match status" value="1"/>
</dbReference>
<dbReference type="GO" id="GO:0004016">
    <property type="term" value="F:adenylate cyclase activity"/>
    <property type="evidence" value="ECO:0007669"/>
    <property type="project" value="UniProtKB-EC"/>
</dbReference>
<evidence type="ECO:0000259" key="3">
    <source>
        <dbReference type="PROSITE" id="PS50110"/>
    </source>
</evidence>
<evidence type="ECO:0000313" key="6">
    <source>
        <dbReference type="Proteomes" id="UP000315289"/>
    </source>
</evidence>
<keyword evidence="1" id="KW-0597">Phosphoprotein</keyword>
<keyword evidence="2" id="KW-0902">Two-component regulatory system</keyword>
<dbReference type="Proteomes" id="UP000315289">
    <property type="component" value="Unassembled WGS sequence"/>
</dbReference>
<dbReference type="Pfam" id="PF00211">
    <property type="entry name" value="Guanylate_cyc"/>
    <property type="match status" value="1"/>
</dbReference>
<evidence type="ECO:0000256" key="2">
    <source>
        <dbReference type="ARBA" id="ARBA00023012"/>
    </source>
</evidence>
<evidence type="ECO:0000256" key="1">
    <source>
        <dbReference type="ARBA" id="ARBA00022553"/>
    </source>
</evidence>
<sequence>MNCIGFDSPIYYRSMNQPEENVLDNSNNSNSNIEQVTFINCAHKYCVCFIDIVDSTKNTCDINGAIKIRGYYSIFLNTMSSIIKRHNGRVIKNAGDGLLYYFPKTVDSKNELAFQDVLDCGLAMIEANKSINQNFNQKGLSSVCYRISANYGKVELAISVNSYNVDLFGPTVNICSKINHLASSNEMVVNGDLYEVLKGTSFYQEYSFRALDKNCNEDGPSNYVAYSVHPIDDASRRKEIEDKRKRKFFENQQNHKNLTNSSFNILLIDDDEDILFAFNSIISSEGYNVTSFSSSSNALIHFSDKNPYFYHLVIMDIRMPELNGIKLYSQLKVLNPDVKVLFLSALNALDEVLSIFPEIKHSEIIRKPIESNALLTIIKSILCR</sequence>
<dbReference type="PROSITE" id="PS50125">
    <property type="entry name" value="GUANYLATE_CYCLASE_2"/>
    <property type="match status" value="1"/>
</dbReference>
<dbReference type="GO" id="GO:0000160">
    <property type="term" value="P:phosphorelay signal transduction system"/>
    <property type="evidence" value="ECO:0007669"/>
    <property type="project" value="UniProtKB-KW"/>
</dbReference>
<dbReference type="InterPro" id="IPR011006">
    <property type="entry name" value="CheY-like_superfamily"/>
</dbReference>
<dbReference type="Pfam" id="PF00072">
    <property type="entry name" value="Response_reg"/>
    <property type="match status" value="1"/>
</dbReference>
<dbReference type="EC" id="4.6.1.1" evidence="5"/>
<dbReference type="CDD" id="cd07302">
    <property type="entry name" value="CHD"/>
    <property type="match status" value="1"/>
</dbReference>
<dbReference type="GO" id="GO:0009190">
    <property type="term" value="P:cyclic nucleotide biosynthetic process"/>
    <property type="evidence" value="ECO:0007669"/>
    <property type="project" value="InterPro"/>
</dbReference>